<protein>
    <recommendedName>
        <fullName evidence="4">Triacylglycerol lipase</fullName>
    </recommendedName>
</protein>
<feature type="chain" id="PRO_5035760199" description="Triacylglycerol lipase" evidence="1">
    <location>
        <begin position="17"/>
        <end position="884"/>
    </location>
</feature>
<proteinExistence type="predicted"/>
<dbReference type="Proteomes" id="UP000683925">
    <property type="component" value="Unassembled WGS sequence"/>
</dbReference>
<dbReference type="EMBL" id="CAJJDP010000015">
    <property type="protein sequence ID" value="CAD8144069.1"/>
    <property type="molecule type" value="Genomic_DNA"/>
</dbReference>
<evidence type="ECO:0000313" key="2">
    <source>
        <dbReference type="EMBL" id="CAD8144069.1"/>
    </source>
</evidence>
<dbReference type="InterPro" id="IPR003386">
    <property type="entry name" value="LACT/PDAT_acylTrfase"/>
</dbReference>
<dbReference type="GO" id="GO:0006629">
    <property type="term" value="P:lipid metabolic process"/>
    <property type="evidence" value="ECO:0007669"/>
    <property type="project" value="InterPro"/>
</dbReference>
<dbReference type="OrthoDB" id="190846at2759"/>
<reference evidence="2" key="1">
    <citation type="submission" date="2021-01" db="EMBL/GenBank/DDBJ databases">
        <authorList>
            <consortium name="Genoscope - CEA"/>
            <person name="William W."/>
        </authorList>
    </citation>
    <scope>NUCLEOTIDE SEQUENCE</scope>
</reference>
<evidence type="ECO:0000256" key="1">
    <source>
        <dbReference type="SAM" id="SignalP"/>
    </source>
</evidence>
<keyword evidence="3" id="KW-1185">Reference proteome</keyword>
<accession>A0A8S1SXL5</accession>
<sequence>MIKQLLAVVTIGIISIAPYLDNTDRNPWFEDDTFIVSVDGKINRIRRSDPDWKPQSEFEEYHEQIYQEQERQRKEQMKEFLESTANVCTNGKDPSQLSLQAYINEFIAGPCQPAILVPGIIATILQVKIDCETLQAKRPDIFENCGWQTCSASKFWLKKPNEEYRLWMGSINSPFTIAMTNKKSKCFGDFIELYYDKSKKDPKERYSAAPGISITWHGNTPQSADAECGTTAIQELSTDSIIKSSMCDTKGYHKFSDTLKNMGYIPGLTMQAAPYDFRKSIVASESQKYIKKSIETFHKLTGKTTYIFGHSLGSLHATEAIYNMTPEEKQKVAGIVTMAGPLLGATKTFKPQVGGDDSYMFKVLSIDAGINWYAQRKMSRTSSSVVDLYPKDTYFRFRSETWMQQILDRIKWDKEFISTGKRPSRPNPLNWFPEPDQVCGADFEERSNHCQLLMSDMSEHFLRVVDKLYYSTEESMIEALSDNINSDALQQLLDYVQETKRVKADNLEHPGVPMVVIYAANQLTPAQFEYDKQPQPIVDSSDDFYLPDHIYKAYGDATVLASSAMTPAIMWIYEQKNGQTNIPTKLVEYCSQYSGDAVSSIYDSTDEQQQKQFTQSGYLGLTCSCKYGQTVIDHCSHGYIISDALLIQFASQVLTTNWKSTISQTTATEIELKAIKEGYDKVQTGTWYWDTGDVKCGNPEHPNEWKEVIVEEKIEFLHQEPTLAVIIKTNLGEIPYNVFIELIKESWGFRNFIVEVVLCSPGCIRCSNDTPDECLYYIPIEVNWFDSFNFDGWLLNNQQFVGISLCVNMTVMGGVVSKEYTSLIPHYKLILQVQFWKFDFWNNNKFTLEIDGQKFKKKFLINMRFFLFVVIVMGAKSHQTFVRS</sequence>
<gene>
    <name evidence="2" type="ORF">POCTA_138.1.T0150405</name>
</gene>
<dbReference type="GO" id="GO:0008374">
    <property type="term" value="F:O-acyltransferase activity"/>
    <property type="evidence" value="ECO:0007669"/>
    <property type="project" value="InterPro"/>
</dbReference>
<organism evidence="2 3">
    <name type="scientific">Paramecium octaurelia</name>
    <dbReference type="NCBI Taxonomy" id="43137"/>
    <lineage>
        <taxon>Eukaryota</taxon>
        <taxon>Sar</taxon>
        <taxon>Alveolata</taxon>
        <taxon>Ciliophora</taxon>
        <taxon>Intramacronucleata</taxon>
        <taxon>Oligohymenophorea</taxon>
        <taxon>Peniculida</taxon>
        <taxon>Parameciidae</taxon>
        <taxon>Paramecium</taxon>
    </lineage>
</organism>
<evidence type="ECO:0000313" key="3">
    <source>
        <dbReference type="Proteomes" id="UP000683925"/>
    </source>
</evidence>
<name>A0A8S1SXL5_PAROT</name>
<dbReference type="AlphaFoldDB" id="A0A8S1SXL5"/>
<comment type="caution">
    <text evidence="2">The sequence shown here is derived from an EMBL/GenBank/DDBJ whole genome shotgun (WGS) entry which is preliminary data.</text>
</comment>
<dbReference type="PANTHER" id="PTHR11440">
    <property type="entry name" value="LECITHIN-CHOLESTEROL ACYLTRANSFERASE-RELATED"/>
    <property type="match status" value="1"/>
</dbReference>
<feature type="signal peptide" evidence="1">
    <location>
        <begin position="1"/>
        <end position="16"/>
    </location>
</feature>
<keyword evidence="1" id="KW-0732">Signal</keyword>
<dbReference type="Pfam" id="PF02450">
    <property type="entry name" value="LCAT"/>
    <property type="match status" value="1"/>
</dbReference>
<evidence type="ECO:0008006" key="4">
    <source>
        <dbReference type="Google" id="ProtNLM"/>
    </source>
</evidence>